<dbReference type="GeneID" id="39611797"/>
<dbReference type="EMBL" id="RBVV01000007">
    <property type="protein sequence ID" value="RNJ60417.1"/>
    <property type="molecule type" value="Genomic_DNA"/>
</dbReference>
<evidence type="ECO:0000313" key="2">
    <source>
        <dbReference type="EMBL" id="RNJ60417.1"/>
    </source>
</evidence>
<reference evidence="2 3" key="1">
    <citation type="submission" date="2018-10" db="EMBL/GenBank/DDBJ databases">
        <title>Genome sequence of Verticillium nonalfalfae VnAa140.</title>
        <authorList>
            <person name="Stajich J.E."/>
            <person name="Kasson M.T."/>
        </authorList>
    </citation>
    <scope>NUCLEOTIDE SEQUENCE [LARGE SCALE GENOMIC DNA]</scope>
    <source>
        <strain evidence="2 3">VnAa140</strain>
    </source>
</reference>
<dbReference type="AlphaFoldDB" id="A0A3M9YIP4"/>
<feature type="domain" description="Azaphilone pigments biosynthesis cluster protein L N-terminal" evidence="1">
    <location>
        <begin position="2"/>
        <end position="200"/>
    </location>
</feature>
<keyword evidence="3" id="KW-1185">Reference proteome</keyword>
<dbReference type="Pfam" id="PF17111">
    <property type="entry name" value="PigL_N"/>
    <property type="match status" value="1"/>
</dbReference>
<evidence type="ECO:0000259" key="1">
    <source>
        <dbReference type="Pfam" id="PF17111"/>
    </source>
</evidence>
<sequence length="370" mass="41491">MADPLSITASVLGVVTAAIATTRSLKETVQRFRDRDRTLRRLVEQLIDLIGVLDALKEVAHVEASMLALLEGPVDRCGQLCHEFQVAMEEFDGKSKIGFRDWTKMEFMKGDINEFMDTLSGYKSTISVGLGTLTLQMSKASHDVLERYSEMVQNTSYDLKIHLQRIDEKMALLTSEIPNTSDIDLEDERAVTSHCIRICEDAQSYLDSLIERERQAQVQTPPPDLAATESPYLEVRRETHKILGENRDSIAEHIGRLRERLERLALDGNSGGELGRNQLEQDIRASVQCLEVCKLASGEVSRQRIHTIGEVIADGDSDQVVVTTWADVFDVKKALSKGRSAQLIGSMTDESLRQMSQDRYRSRFGSSART</sequence>
<comment type="caution">
    <text evidence="2">The sequence shown here is derived from an EMBL/GenBank/DDBJ whole genome shotgun (WGS) entry which is preliminary data.</text>
</comment>
<dbReference type="Proteomes" id="UP000267145">
    <property type="component" value="Unassembled WGS sequence"/>
</dbReference>
<dbReference type="InterPro" id="IPR031348">
    <property type="entry name" value="PigL_N"/>
</dbReference>
<dbReference type="RefSeq" id="XP_028498575.1">
    <property type="nucleotide sequence ID" value="XM_028642203.1"/>
</dbReference>
<gene>
    <name evidence="2" type="ORF">D7B24_008108</name>
</gene>
<accession>A0A3M9YIP4</accession>
<name>A0A3M9YIP4_9PEZI</name>
<proteinExistence type="predicted"/>
<protein>
    <recommendedName>
        <fullName evidence="1">Azaphilone pigments biosynthesis cluster protein L N-terminal domain-containing protein</fullName>
    </recommendedName>
</protein>
<evidence type="ECO:0000313" key="3">
    <source>
        <dbReference type="Proteomes" id="UP000267145"/>
    </source>
</evidence>
<organism evidence="2 3">
    <name type="scientific">Verticillium nonalfalfae</name>
    <dbReference type="NCBI Taxonomy" id="1051616"/>
    <lineage>
        <taxon>Eukaryota</taxon>
        <taxon>Fungi</taxon>
        <taxon>Dikarya</taxon>
        <taxon>Ascomycota</taxon>
        <taxon>Pezizomycotina</taxon>
        <taxon>Sordariomycetes</taxon>
        <taxon>Hypocreomycetidae</taxon>
        <taxon>Glomerellales</taxon>
        <taxon>Plectosphaerellaceae</taxon>
        <taxon>Verticillium</taxon>
    </lineage>
</organism>